<keyword evidence="10" id="KW-1185">Reference proteome</keyword>
<dbReference type="GO" id="GO:0030424">
    <property type="term" value="C:axon"/>
    <property type="evidence" value="ECO:0000318"/>
    <property type="project" value="GO_Central"/>
</dbReference>
<evidence type="ECO:0000256" key="3">
    <source>
        <dbReference type="ARBA" id="ARBA00022692"/>
    </source>
</evidence>
<comment type="similarity">
    <text evidence="8">Belongs to the insect chemoreceptor superfamily. Gustatory receptor (GR) family.</text>
</comment>
<evidence type="ECO:0000256" key="1">
    <source>
        <dbReference type="ARBA" id="ARBA00004651"/>
    </source>
</evidence>
<evidence type="ECO:0000256" key="2">
    <source>
        <dbReference type="ARBA" id="ARBA00022475"/>
    </source>
</evidence>
<dbReference type="EMBL" id="KQ971312">
    <property type="protein sequence ID" value="EEZ99392.1"/>
    <property type="molecule type" value="Genomic_DNA"/>
</dbReference>
<name>D6WB85_TRICA</name>
<dbReference type="OMA" id="WSATIMI"/>
<feature type="transmembrane region" description="Helical" evidence="8">
    <location>
        <begin position="83"/>
        <end position="101"/>
    </location>
</feature>
<reference evidence="9 10" key="1">
    <citation type="journal article" date="2008" name="Nature">
        <title>The genome of the model beetle and pest Tribolium castaneum.</title>
        <authorList>
            <consortium name="Tribolium Genome Sequencing Consortium"/>
            <person name="Richards S."/>
            <person name="Gibbs R.A."/>
            <person name="Weinstock G.M."/>
            <person name="Brown S.J."/>
            <person name="Denell R."/>
            <person name="Beeman R.W."/>
            <person name="Gibbs R."/>
            <person name="Beeman R.W."/>
            <person name="Brown S.J."/>
            <person name="Bucher G."/>
            <person name="Friedrich M."/>
            <person name="Grimmelikhuijzen C.J."/>
            <person name="Klingler M."/>
            <person name="Lorenzen M."/>
            <person name="Richards S."/>
            <person name="Roth S."/>
            <person name="Schroder R."/>
            <person name="Tautz D."/>
            <person name="Zdobnov E.M."/>
            <person name="Muzny D."/>
            <person name="Gibbs R.A."/>
            <person name="Weinstock G.M."/>
            <person name="Attaway T."/>
            <person name="Bell S."/>
            <person name="Buhay C.J."/>
            <person name="Chandrabose M.N."/>
            <person name="Chavez D."/>
            <person name="Clerk-Blankenburg K.P."/>
            <person name="Cree A."/>
            <person name="Dao M."/>
            <person name="Davis C."/>
            <person name="Chacko J."/>
            <person name="Dinh H."/>
            <person name="Dugan-Rocha S."/>
            <person name="Fowler G."/>
            <person name="Garner T.T."/>
            <person name="Garnes J."/>
            <person name="Gnirke A."/>
            <person name="Hawes A."/>
            <person name="Hernandez J."/>
            <person name="Hines S."/>
            <person name="Holder M."/>
            <person name="Hume J."/>
            <person name="Jhangiani S.N."/>
            <person name="Joshi V."/>
            <person name="Khan Z.M."/>
            <person name="Jackson L."/>
            <person name="Kovar C."/>
            <person name="Kowis A."/>
            <person name="Lee S."/>
            <person name="Lewis L.R."/>
            <person name="Margolis J."/>
            <person name="Morgan M."/>
            <person name="Nazareth L.V."/>
            <person name="Nguyen N."/>
            <person name="Okwuonu G."/>
            <person name="Parker D."/>
            <person name="Richards S."/>
            <person name="Ruiz S.J."/>
            <person name="Santibanez J."/>
            <person name="Savard J."/>
            <person name="Scherer S.E."/>
            <person name="Schneider B."/>
            <person name="Sodergren E."/>
            <person name="Tautz D."/>
            <person name="Vattahil S."/>
            <person name="Villasana D."/>
            <person name="White C.S."/>
            <person name="Wright R."/>
            <person name="Park Y."/>
            <person name="Beeman R.W."/>
            <person name="Lord J."/>
            <person name="Oppert B."/>
            <person name="Lorenzen M."/>
            <person name="Brown S."/>
            <person name="Wang L."/>
            <person name="Savard J."/>
            <person name="Tautz D."/>
            <person name="Richards S."/>
            <person name="Weinstock G."/>
            <person name="Gibbs R.A."/>
            <person name="Liu Y."/>
            <person name="Worley K."/>
            <person name="Weinstock G."/>
            <person name="Elsik C.G."/>
            <person name="Reese J.T."/>
            <person name="Elhaik E."/>
            <person name="Landan G."/>
            <person name="Graur D."/>
            <person name="Arensburger P."/>
            <person name="Atkinson P."/>
            <person name="Beeman R.W."/>
            <person name="Beidler J."/>
            <person name="Brown S.J."/>
            <person name="Demuth J.P."/>
            <person name="Drury D.W."/>
            <person name="Du Y.Z."/>
            <person name="Fujiwara H."/>
            <person name="Lorenzen M."/>
            <person name="Maselli V."/>
            <person name="Osanai M."/>
            <person name="Park Y."/>
            <person name="Robertson H.M."/>
            <person name="Tu Z."/>
            <person name="Wang J.J."/>
            <person name="Wang S."/>
            <person name="Richards S."/>
            <person name="Song H."/>
            <person name="Zhang L."/>
            <person name="Sodergren E."/>
            <person name="Werner D."/>
            <person name="Stanke M."/>
            <person name="Morgenstern B."/>
            <person name="Solovyev V."/>
            <person name="Kosarev P."/>
            <person name="Brown G."/>
            <person name="Chen H.C."/>
            <person name="Ermolaeva O."/>
            <person name="Hlavina W."/>
            <person name="Kapustin Y."/>
            <person name="Kiryutin B."/>
            <person name="Kitts P."/>
            <person name="Maglott D."/>
            <person name="Pruitt K."/>
            <person name="Sapojnikov V."/>
            <person name="Souvorov A."/>
            <person name="Mackey A.J."/>
            <person name="Waterhouse R.M."/>
            <person name="Wyder S."/>
            <person name="Zdobnov E.M."/>
            <person name="Zdobnov E.M."/>
            <person name="Wyder S."/>
            <person name="Kriventseva E.V."/>
            <person name="Kadowaki T."/>
            <person name="Bork P."/>
            <person name="Aranda M."/>
            <person name="Bao R."/>
            <person name="Beermann A."/>
            <person name="Berns N."/>
            <person name="Bolognesi R."/>
            <person name="Bonneton F."/>
            <person name="Bopp D."/>
            <person name="Brown S.J."/>
            <person name="Bucher G."/>
            <person name="Butts T."/>
            <person name="Chaumot A."/>
            <person name="Denell R.E."/>
            <person name="Ferrier D.E."/>
            <person name="Friedrich M."/>
            <person name="Gordon C.M."/>
            <person name="Jindra M."/>
            <person name="Klingler M."/>
            <person name="Lan Q."/>
            <person name="Lattorff H.M."/>
            <person name="Laudet V."/>
            <person name="von Levetsow C."/>
            <person name="Liu Z."/>
            <person name="Lutz R."/>
            <person name="Lynch J.A."/>
            <person name="da Fonseca R.N."/>
            <person name="Posnien N."/>
            <person name="Reuter R."/>
            <person name="Roth S."/>
            <person name="Savard J."/>
            <person name="Schinko J.B."/>
            <person name="Schmitt C."/>
            <person name="Schoppmeier M."/>
            <person name="Schroder R."/>
            <person name="Shippy T.D."/>
            <person name="Simonnet F."/>
            <person name="Marques-Souza H."/>
            <person name="Tautz D."/>
            <person name="Tomoyasu Y."/>
            <person name="Trauner J."/>
            <person name="Van der Zee M."/>
            <person name="Vervoort M."/>
            <person name="Wittkopp N."/>
            <person name="Wimmer E.A."/>
            <person name="Yang X."/>
            <person name="Jones A.K."/>
            <person name="Sattelle D.B."/>
            <person name="Ebert P.R."/>
            <person name="Nelson D."/>
            <person name="Scott J.G."/>
            <person name="Beeman R.W."/>
            <person name="Muthukrishnan S."/>
            <person name="Kramer K.J."/>
            <person name="Arakane Y."/>
            <person name="Beeman R.W."/>
            <person name="Zhu Q."/>
            <person name="Hogenkamp D."/>
            <person name="Dixit R."/>
            <person name="Oppert B."/>
            <person name="Jiang H."/>
            <person name="Zou Z."/>
            <person name="Marshall J."/>
            <person name="Elpidina E."/>
            <person name="Vinokurov K."/>
            <person name="Oppert C."/>
            <person name="Zou Z."/>
            <person name="Evans J."/>
            <person name="Lu Z."/>
            <person name="Zhao P."/>
            <person name="Sumathipala N."/>
            <person name="Altincicek B."/>
            <person name="Vilcinskas A."/>
            <person name="Williams M."/>
            <person name="Hultmark D."/>
            <person name="Hetru C."/>
            <person name="Jiang H."/>
            <person name="Grimmelikhuijzen C.J."/>
            <person name="Hauser F."/>
            <person name="Cazzamali G."/>
            <person name="Williamson M."/>
            <person name="Park Y."/>
            <person name="Li B."/>
            <person name="Tanaka Y."/>
            <person name="Predel R."/>
            <person name="Neupert S."/>
            <person name="Schachtner J."/>
            <person name="Verleyen P."/>
            <person name="Raible F."/>
            <person name="Bork P."/>
            <person name="Friedrich M."/>
            <person name="Walden K.K."/>
            <person name="Robertson H.M."/>
            <person name="Angeli S."/>
            <person name="Foret S."/>
            <person name="Bucher G."/>
            <person name="Schuetz S."/>
            <person name="Maleszka R."/>
            <person name="Wimmer E.A."/>
            <person name="Beeman R.W."/>
            <person name="Lorenzen M."/>
            <person name="Tomoyasu Y."/>
            <person name="Miller S.C."/>
            <person name="Grossmann D."/>
            <person name="Bucher G."/>
        </authorList>
    </citation>
    <scope>NUCLEOTIDE SEQUENCE [LARGE SCALE GENOMIC DNA]</scope>
    <source>
        <strain evidence="9 10">Georgia GA2</strain>
    </source>
</reference>
<dbReference type="Pfam" id="PF08395">
    <property type="entry name" value="7tm_7"/>
    <property type="match status" value="1"/>
</dbReference>
<dbReference type="InterPro" id="IPR013604">
    <property type="entry name" value="7TM_chemorcpt"/>
</dbReference>
<reference evidence="9 10" key="2">
    <citation type="journal article" date="2010" name="Nucleic Acids Res.">
        <title>BeetleBase in 2010: revisions to provide comprehensive genomic information for Tribolium castaneum.</title>
        <authorList>
            <person name="Kim H.S."/>
            <person name="Murphy T."/>
            <person name="Xia J."/>
            <person name="Caragea D."/>
            <person name="Park Y."/>
            <person name="Beeman R.W."/>
            <person name="Lorenzen M.D."/>
            <person name="Butcher S."/>
            <person name="Manak J.R."/>
            <person name="Brown S.J."/>
        </authorList>
    </citation>
    <scope>GENOME REANNOTATION</scope>
    <source>
        <strain evidence="9 10">Georgia GA2</strain>
    </source>
</reference>
<dbReference type="Proteomes" id="UP000007266">
    <property type="component" value="Linkage group 2"/>
</dbReference>
<keyword evidence="4 8" id="KW-1133">Transmembrane helix</keyword>
<accession>D6WB85</accession>
<dbReference type="GO" id="GO:0050909">
    <property type="term" value="P:sensory perception of taste"/>
    <property type="evidence" value="ECO:0007669"/>
    <property type="project" value="InterPro"/>
</dbReference>
<dbReference type="GO" id="GO:0043025">
    <property type="term" value="C:neuronal cell body"/>
    <property type="evidence" value="ECO:0000318"/>
    <property type="project" value="GO_Central"/>
</dbReference>
<feature type="transmembrane region" description="Helical" evidence="8">
    <location>
        <begin position="176"/>
        <end position="199"/>
    </location>
</feature>
<evidence type="ECO:0000256" key="4">
    <source>
        <dbReference type="ARBA" id="ARBA00022989"/>
    </source>
</evidence>
<feature type="transmembrane region" description="Helical" evidence="8">
    <location>
        <begin position="139"/>
        <end position="164"/>
    </location>
</feature>
<feature type="transmembrane region" description="Helical" evidence="8">
    <location>
        <begin position="46"/>
        <end position="63"/>
    </location>
</feature>
<evidence type="ECO:0000313" key="10">
    <source>
        <dbReference type="Proteomes" id="UP000007266"/>
    </source>
</evidence>
<feature type="transmembrane region" description="Helical" evidence="8">
    <location>
        <begin position="308"/>
        <end position="331"/>
    </location>
</feature>
<dbReference type="GO" id="GO:0005886">
    <property type="term" value="C:plasma membrane"/>
    <property type="evidence" value="ECO:0007669"/>
    <property type="project" value="UniProtKB-SubCell"/>
</dbReference>
<evidence type="ECO:0000256" key="7">
    <source>
        <dbReference type="ARBA" id="ARBA00023224"/>
    </source>
</evidence>
<comment type="function">
    <text evidence="8">Gustatory receptor which mediates acceptance or avoidance behavior, depending on its substrates.</text>
</comment>
<dbReference type="HOGENOM" id="CLU_662829_0_0_1"/>
<dbReference type="AlphaFoldDB" id="D6WB85"/>
<dbReference type="PANTHER" id="PTHR21143:SF133">
    <property type="entry name" value="GUSTATORY AND PHEROMONE RECEPTOR 32A-RELATED"/>
    <property type="match status" value="1"/>
</dbReference>
<dbReference type="PhylomeDB" id="D6WB85"/>
<keyword evidence="2 8" id="KW-1003">Cell membrane</keyword>
<evidence type="ECO:0000256" key="8">
    <source>
        <dbReference type="RuleBase" id="RU363108"/>
    </source>
</evidence>
<gene>
    <name evidence="9" type="primary">TcGr164</name>
    <name evidence="9" type="ORF">TcasGA2_TC030252</name>
</gene>
<evidence type="ECO:0000256" key="5">
    <source>
        <dbReference type="ARBA" id="ARBA00023136"/>
    </source>
</evidence>
<comment type="subcellular location">
    <subcellularLocation>
        <location evidence="1 8">Cell membrane</location>
        <topology evidence="1 8">Multi-pass membrane protein</topology>
    </subcellularLocation>
</comment>
<evidence type="ECO:0000313" key="9">
    <source>
        <dbReference type="EMBL" id="EEZ99392.1"/>
    </source>
</evidence>
<dbReference type="GO" id="GO:0007165">
    <property type="term" value="P:signal transduction"/>
    <property type="evidence" value="ECO:0007669"/>
    <property type="project" value="UniProtKB-KW"/>
</dbReference>
<keyword evidence="3 8" id="KW-0812">Transmembrane</keyword>
<organism evidence="9 10">
    <name type="scientific">Tribolium castaneum</name>
    <name type="common">Red flour beetle</name>
    <dbReference type="NCBI Taxonomy" id="7070"/>
    <lineage>
        <taxon>Eukaryota</taxon>
        <taxon>Metazoa</taxon>
        <taxon>Ecdysozoa</taxon>
        <taxon>Arthropoda</taxon>
        <taxon>Hexapoda</taxon>
        <taxon>Insecta</taxon>
        <taxon>Pterygota</taxon>
        <taxon>Neoptera</taxon>
        <taxon>Endopterygota</taxon>
        <taxon>Coleoptera</taxon>
        <taxon>Polyphaga</taxon>
        <taxon>Cucujiformia</taxon>
        <taxon>Tenebrionidae</taxon>
        <taxon>Tenebrionidae incertae sedis</taxon>
        <taxon>Tribolium</taxon>
    </lineage>
</organism>
<sequence length="415" mass="47945">MSAAHDIYSVVKPLLIFSKVFGLYPNTVENFETQQLTSPWSNGLDIVWSATIMIFLTFYSIYTMRMGEKPATSTELIVEIGDIIYMSVSLIDAFLLSLFSITKRTKMVQFLQKFANFEKKMQQLDLPLDLANEYTRAKVCVLFAIATAISLIISYVIIDIILFLGNVTFEDIGAEIVAYVYPLVTMMTMVMQFCTLCLLTRQKFRWINLKLDQIRKQWQGKNKTTYYSNKIKFVSPKETTKAITLEKLIYFLEQFRRRHYELCSLTENLNRIFNVQILFTCLNLFITITFTVYFYFISNSDAKIRSPVLYSTYYALNGFINVSALFGLVWAASQTKNEVKSEPKKTLSLKTNIERRSGKLGADVKSPSQFKQFQFPDNAFLVPTFAKQCRIFRLSCVVGAITTYLVIVIQFQYQN</sequence>
<dbReference type="GO" id="GO:0007635">
    <property type="term" value="P:chemosensory behavior"/>
    <property type="evidence" value="ECO:0000318"/>
    <property type="project" value="GO_Central"/>
</dbReference>
<dbReference type="GO" id="GO:0030425">
    <property type="term" value="C:dendrite"/>
    <property type="evidence" value="ECO:0000318"/>
    <property type="project" value="GO_Central"/>
</dbReference>
<dbReference type="PANTHER" id="PTHR21143">
    <property type="entry name" value="INVERTEBRATE GUSTATORY RECEPTOR"/>
    <property type="match status" value="1"/>
</dbReference>
<feature type="transmembrane region" description="Helical" evidence="8">
    <location>
        <begin position="391"/>
        <end position="413"/>
    </location>
</feature>
<keyword evidence="6 8" id="KW-0675">Receptor</keyword>
<proteinExistence type="inferred from homology"/>
<protein>
    <recommendedName>
        <fullName evidence="8">Gustatory receptor</fullName>
    </recommendedName>
</protein>
<feature type="transmembrane region" description="Helical" evidence="8">
    <location>
        <begin position="277"/>
        <end position="296"/>
    </location>
</feature>
<keyword evidence="7 8" id="KW-0807">Transducer</keyword>
<keyword evidence="5 8" id="KW-0472">Membrane</keyword>
<evidence type="ECO:0000256" key="6">
    <source>
        <dbReference type="ARBA" id="ARBA00023170"/>
    </source>
</evidence>
<dbReference type="GO" id="GO:0008049">
    <property type="term" value="P:male courtship behavior"/>
    <property type="evidence" value="ECO:0000318"/>
    <property type="project" value="GO_Central"/>
</dbReference>